<protein>
    <submittedName>
        <fullName evidence="1">Uncharacterized protein</fullName>
    </submittedName>
</protein>
<keyword evidence="2" id="KW-1185">Reference proteome</keyword>
<dbReference type="EMBL" id="FOLQ01000009">
    <property type="protein sequence ID" value="SFD98191.1"/>
    <property type="molecule type" value="Genomic_DNA"/>
</dbReference>
<name>A0A1I1WT65_9BACT</name>
<evidence type="ECO:0000313" key="2">
    <source>
        <dbReference type="Proteomes" id="UP000198598"/>
    </source>
</evidence>
<dbReference type="RefSeq" id="WP_093829880.1">
    <property type="nucleotide sequence ID" value="NZ_FOLQ01000009.1"/>
</dbReference>
<reference evidence="1 2" key="1">
    <citation type="submission" date="2016-10" db="EMBL/GenBank/DDBJ databases">
        <authorList>
            <person name="de Groot N.N."/>
        </authorList>
    </citation>
    <scope>NUCLEOTIDE SEQUENCE [LARGE SCALE GENOMIC DNA]</scope>
    <source>
        <strain evidence="1 2">DSM 26130</strain>
    </source>
</reference>
<evidence type="ECO:0000313" key="1">
    <source>
        <dbReference type="EMBL" id="SFD98191.1"/>
    </source>
</evidence>
<sequence>MATYHLVDKNAIEHHNEYYEVRTTQEGDHPKSLFFTTNEENLETVASDIIADNMPGVKHWTVIPHRKDS</sequence>
<proteinExistence type="predicted"/>
<organism evidence="1 2">
    <name type="scientific">Spirosoma endophyticum</name>
    <dbReference type="NCBI Taxonomy" id="662367"/>
    <lineage>
        <taxon>Bacteria</taxon>
        <taxon>Pseudomonadati</taxon>
        <taxon>Bacteroidota</taxon>
        <taxon>Cytophagia</taxon>
        <taxon>Cytophagales</taxon>
        <taxon>Cytophagaceae</taxon>
        <taxon>Spirosoma</taxon>
    </lineage>
</organism>
<dbReference type="AlphaFoldDB" id="A0A1I1WT65"/>
<accession>A0A1I1WT65</accession>
<dbReference type="Proteomes" id="UP000198598">
    <property type="component" value="Unassembled WGS sequence"/>
</dbReference>
<gene>
    <name evidence="1" type="ORF">SAMN05216167_10958</name>
</gene>
<dbReference type="OrthoDB" id="965030at2"/>
<dbReference type="STRING" id="662367.SAMN05216167_10958"/>